<dbReference type="GO" id="GO:0030435">
    <property type="term" value="P:sporulation resulting in formation of a cellular spore"/>
    <property type="evidence" value="ECO:0007669"/>
    <property type="project" value="UniProtKB-KW"/>
</dbReference>
<keyword evidence="4" id="KW-0812">Transmembrane</keyword>
<dbReference type="InterPro" id="IPR036887">
    <property type="entry name" value="HTH_APSES_sf"/>
</dbReference>
<sequence length="400" mass="43873">MAHERVLPERRNPMLGEDYAPQYEILVERRCLGQTELKVKPGQVGTSNATKPDNLGTLEYAHLRVPLPKDLSGSGIFSKGANRKWPEAYFLMRRSDDGFVSATGMFKAAFPYSQVEEEQAEKDYLKDMENTSSEEVAGNVWISPDQAIRLADDYGITLWINALLDPEPITHGTTPGKYIKSPPTFRNTNMANGGAVRSPEKKGTVGRQSARSRRSASVISTEPEVEAKTPSRPKATPRKTTRKGRSALSQVAEDESSEPVNGSLQSDAPQDTVKLEITQTIRETPSGEEEIESTKLNYEVPANNPNLPIPSDPQEMLKQARRMVQEANELAGAPPAGKGKRKAEEMVGDDDEEPPAYPKRARILEVELRKERIARRALTGIAASLILGALVPSIVAAFGA</sequence>
<dbReference type="GO" id="GO:0070197">
    <property type="term" value="P:meiotic attachment of telomere to nuclear envelope"/>
    <property type="evidence" value="ECO:0007669"/>
    <property type="project" value="InterPro"/>
</dbReference>
<dbReference type="InterPro" id="IPR003163">
    <property type="entry name" value="Tscrpt_reg_HTH_APSES-type"/>
</dbReference>
<dbReference type="GO" id="GO:0003677">
    <property type="term" value="F:DNA binding"/>
    <property type="evidence" value="ECO:0007669"/>
    <property type="project" value="InterPro"/>
</dbReference>
<evidence type="ECO:0000313" key="7">
    <source>
        <dbReference type="Proteomes" id="UP001310594"/>
    </source>
</evidence>
<keyword evidence="4" id="KW-1133">Transmembrane helix</keyword>
<evidence type="ECO:0000256" key="3">
    <source>
        <dbReference type="SAM" id="MobiDB-lite"/>
    </source>
</evidence>
<dbReference type="SMART" id="SM01252">
    <property type="entry name" value="KilA-N"/>
    <property type="match status" value="1"/>
</dbReference>
<feature type="compositionally biased region" description="Basic residues" evidence="3">
    <location>
        <begin position="235"/>
        <end position="245"/>
    </location>
</feature>
<dbReference type="GO" id="GO:1990862">
    <property type="term" value="C:nuclear membrane complex Bqt3-Bqt4"/>
    <property type="evidence" value="ECO:0007669"/>
    <property type="project" value="InterPro"/>
</dbReference>
<dbReference type="InterPro" id="IPR018004">
    <property type="entry name" value="KilA/APSES_HTH"/>
</dbReference>
<dbReference type="Gene3D" id="3.10.260.10">
    <property type="entry name" value="Transcription regulator HTH, APSES-type DNA-binding domain"/>
    <property type="match status" value="1"/>
</dbReference>
<keyword evidence="2" id="KW-0183">Conidiation</keyword>
<evidence type="ECO:0000256" key="4">
    <source>
        <dbReference type="SAM" id="Phobius"/>
    </source>
</evidence>
<dbReference type="InterPro" id="IPR037548">
    <property type="entry name" value="Bqt4"/>
</dbReference>
<dbReference type="PROSITE" id="PS51299">
    <property type="entry name" value="HTH_APSES"/>
    <property type="match status" value="1"/>
</dbReference>
<dbReference type="Proteomes" id="UP001310594">
    <property type="component" value="Unassembled WGS sequence"/>
</dbReference>
<dbReference type="EMBL" id="JAVRQU010000005">
    <property type="protein sequence ID" value="KAK5702650.1"/>
    <property type="molecule type" value="Genomic_DNA"/>
</dbReference>
<feature type="region of interest" description="Disordered" evidence="3">
    <location>
        <begin position="330"/>
        <end position="358"/>
    </location>
</feature>
<feature type="domain" description="HTH APSES-type" evidence="5">
    <location>
        <begin position="66"/>
        <end position="175"/>
    </location>
</feature>
<keyword evidence="1" id="KW-0749">Sporulation</keyword>
<feature type="transmembrane region" description="Helical" evidence="4">
    <location>
        <begin position="377"/>
        <end position="398"/>
    </location>
</feature>
<accession>A0AAN8A3S6</accession>
<keyword evidence="4" id="KW-0472">Membrane</keyword>
<evidence type="ECO:0000313" key="6">
    <source>
        <dbReference type="EMBL" id="KAK5702650.1"/>
    </source>
</evidence>
<comment type="caution">
    <text evidence="6">The sequence shown here is derived from an EMBL/GenBank/DDBJ whole genome shotgun (WGS) entry which is preliminary data.</text>
</comment>
<name>A0AAN8A3S6_9PEZI</name>
<organism evidence="6 7">
    <name type="scientific">Elasticomyces elasticus</name>
    <dbReference type="NCBI Taxonomy" id="574655"/>
    <lineage>
        <taxon>Eukaryota</taxon>
        <taxon>Fungi</taxon>
        <taxon>Dikarya</taxon>
        <taxon>Ascomycota</taxon>
        <taxon>Pezizomycotina</taxon>
        <taxon>Dothideomycetes</taxon>
        <taxon>Dothideomycetidae</taxon>
        <taxon>Mycosphaerellales</taxon>
        <taxon>Teratosphaeriaceae</taxon>
        <taxon>Elasticomyces</taxon>
    </lineage>
</organism>
<dbReference type="AlphaFoldDB" id="A0AAN8A3S6"/>
<protein>
    <recommendedName>
        <fullName evidence="5">HTH APSES-type domain-containing protein</fullName>
    </recommendedName>
</protein>
<dbReference type="SUPFAM" id="SSF54616">
    <property type="entry name" value="DNA-binding domain of Mlu1-box binding protein MBP1"/>
    <property type="match status" value="1"/>
</dbReference>
<evidence type="ECO:0000256" key="2">
    <source>
        <dbReference type="ARBA" id="ARBA00023321"/>
    </source>
</evidence>
<dbReference type="FunFam" id="3.10.260.10:FF:000002">
    <property type="entry name" value="APSES transcription factor, putative"/>
    <property type="match status" value="1"/>
</dbReference>
<dbReference type="PANTHER" id="PTHR38044:SF1">
    <property type="entry name" value="BOUQUET FORMATION PROTEIN 4"/>
    <property type="match status" value="1"/>
</dbReference>
<proteinExistence type="predicted"/>
<gene>
    <name evidence="6" type="ORF">LTR97_003596</name>
</gene>
<dbReference type="GO" id="GO:0048315">
    <property type="term" value="P:conidium formation"/>
    <property type="evidence" value="ECO:0007669"/>
    <property type="project" value="UniProtKB-KW"/>
</dbReference>
<evidence type="ECO:0000259" key="5">
    <source>
        <dbReference type="PROSITE" id="PS51299"/>
    </source>
</evidence>
<evidence type="ECO:0000256" key="1">
    <source>
        <dbReference type="ARBA" id="ARBA00022969"/>
    </source>
</evidence>
<feature type="region of interest" description="Disordered" evidence="3">
    <location>
        <begin position="170"/>
        <end position="273"/>
    </location>
</feature>
<feature type="compositionally biased region" description="Polar residues" evidence="3">
    <location>
        <begin position="258"/>
        <end position="269"/>
    </location>
</feature>
<dbReference type="GO" id="GO:0044820">
    <property type="term" value="P:mitotic telomere tethering at nuclear periphery"/>
    <property type="evidence" value="ECO:0007669"/>
    <property type="project" value="TreeGrafter"/>
</dbReference>
<dbReference type="PANTHER" id="PTHR38044">
    <property type="entry name" value="BOUQUET FORMATION PROTEIN 4"/>
    <property type="match status" value="1"/>
</dbReference>
<reference evidence="6" key="1">
    <citation type="submission" date="2023-08" db="EMBL/GenBank/DDBJ databases">
        <title>Black Yeasts Isolated from many extreme environments.</title>
        <authorList>
            <person name="Coleine C."/>
            <person name="Stajich J.E."/>
            <person name="Selbmann L."/>
        </authorList>
    </citation>
    <scope>NUCLEOTIDE SEQUENCE</scope>
    <source>
        <strain evidence="6">CCFEE 5810</strain>
    </source>
</reference>